<dbReference type="AlphaFoldDB" id="A0A090D546"/>
<feature type="compositionally biased region" description="Pro residues" evidence="1">
    <location>
        <begin position="26"/>
        <end position="70"/>
    </location>
</feature>
<dbReference type="Proteomes" id="UP000001197">
    <property type="component" value="Chromosome 2"/>
</dbReference>
<feature type="signal peptide" evidence="2">
    <location>
        <begin position="1"/>
        <end position="21"/>
    </location>
</feature>
<feature type="chain" id="PRO_5001853882" description="Infection structure specific protein" evidence="2">
    <location>
        <begin position="22"/>
        <end position="270"/>
    </location>
</feature>
<organism evidence="3 4">
    <name type="scientific">Podospora anserina (strain S / ATCC MYA-4624 / DSM 980 / FGSC 10383)</name>
    <name type="common">Pleurage anserina</name>
    <dbReference type="NCBI Taxonomy" id="515849"/>
    <lineage>
        <taxon>Eukaryota</taxon>
        <taxon>Fungi</taxon>
        <taxon>Dikarya</taxon>
        <taxon>Ascomycota</taxon>
        <taxon>Pezizomycotina</taxon>
        <taxon>Sordariomycetes</taxon>
        <taxon>Sordariomycetidae</taxon>
        <taxon>Sordariales</taxon>
        <taxon>Podosporaceae</taxon>
        <taxon>Podospora</taxon>
        <taxon>Podospora anserina</taxon>
    </lineage>
</organism>
<feature type="compositionally biased region" description="Polar residues" evidence="1">
    <location>
        <begin position="86"/>
        <end position="95"/>
    </location>
</feature>
<dbReference type="eggNOG" id="ENOG502T4V3">
    <property type="taxonomic scope" value="Eukaryota"/>
</dbReference>
<evidence type="ECO:0000313" key="3">
    <source>
        <dbReference type="EMBL" id="CDP25173.1"/>
    </source>
</evidence>
<keyword evidence="2" id="KW-0732">Signal</keyword>
<feature type="region of interest" description="Disordered" evidence="1">
    <location>
        <begin position="26"/>
        <end position="95"/>
    </location>
</feature>
<sequence>MYSLKQSSLLTFLTSGLTILAAPQVTPPPPIPSIAVPQPHPVPTLPVPQPLPLPTAPNPGLIPTPRPNPNPDNDDDDDDQPQDEPSTTITTPATNPCLTSLSALLSGFPSPSSSENPLFPPWASSSPPPILIISSALSSNQSFSPELGLGDSTDEMCFSAVAAITPSPTELAAAYSAYLDDVQMWRFAVEGEAYRLAEKCGGGVGLGLELMMATEGPMCTSGIRESVRPWATGGVEGGLGVSAGVGGGEKMRWGVMGGMLGLVAVGMVML</sequence>
<accession>A0A090D546</accession>
<dbReference type="EMBL" id="FO904937">
    <property type="protein sequence ID" value="CDP25173.1"/>
    <property type="molecule type" value="Genomic_DNA"/>
</dbReference>
<reference evidence="3 4" key="1">
    <citation type="journal article" date="2008" name="Genome Biol.">
        <title>The genome sequence of the model ascomycete fungus Podospora anserina.</title>
        <authorList>
            <person name="Espagne E."/>
            <person name="Lespinet O."/>
            <person name="Malagnac F."/>
            <person name="Da Silva C."/>
            <person name="Jaillon O."/>
            <person name="Porcel B.M."/>
            <person name="Couloux A."/>
            <person name="Aury J.-M."/>
            <person name="Segurens B."/>
            <person name="Poulain J."/>
            <person name="Anthouard V."/>
            <person name="Grossetete S."/>
            <person name="Khalili H."/>
            <person name="Coppin E."/>
            <person name="Dequard-Chablat M."/>
            <person name="Picard M."/>
            <person name="Contamine V."/>
            <person name="Arnaise S."/>
            <person name="Bourdais A."/>
            <person name="Berteaux-Lecellier V."/>
            <person name="Gautheret D."/>
            <person name="de Vries R.P."/>
            <person name="Battaglia E."/>
            <person name="Coutinho P.M."/>
            <person name="Danchin E.G.J."/>
            <person name="Henrissat B."/>
            <person name="El Khoury R."/>
            <person name="Sainsard-Chanet A."/>
            <person name="Boivin A."/>
            <person name="Pinan-Lucarre B."/>
            <person name="Sellem C.H."/>
            <person name="Debuchy R."/>
            <person name="Wincker P."/>
            <person name="Weissenbach J."/>
            <person name="Silar P."/>
        </authorList>
    </citation>
    <scope>NUCLEOTIDE SEQUENCE [LARGE SCALE GENOMIC DNA]</scope>
    <source>
        <strain evidence="4">S / ATCC MYA-4624 / DSM 980 / FGSC 10383</strain>
    </source>
</reference>
<name>A0A090D546_PODAN</name>
<feature type="compositionally biased region" description="Acidic residues" evidence="1">
    <location>
        <begin position="72"/>
        <end position="82"/>
    </location>
</feature>
<protein>
    <recommendedName>
        <fullName evidence="5">Infection structure specific protein</fullName>
    </recommendedName>
</protein>
<proteinExistence type="predicted"/>
<reference evidence="4" key="2">
    <citation type="journal article" date="2014" name="Genetics">
        <title>Maintaining two mating types: Structure of the mating type locus and its role in heterokaryosis in Podospora anserina.</title>
        <authorList>
            <person name="Grognet P."/>
            <person name="Bidard F."/>
            <person name="Kuchly C."/>
            <person name="Tong L.C.H."/>
            <person name="Coppin E."/>
            <person name="Benkhali J.A."/>
            <person name="Couloux A."/>
            <person name="Wincker P."/>
            <person name="Debuchy R."/>
            <person name="Silar P."/>
        </authorList>
    </citation>
    <scope>GENOME REANNOTATION</scope>
    <source>
        <strain evidence="4">S / ATCC MYA-4624 / DSM 980 / FGSC 10383</strain>
    </source>
</reference>
<evidence type="ECO:0000313" key="4">
    <source>
        <dbReference type="Proteomes" id="UP000001197"/>
    </source>
</evidence>
<evidence type="ECO:0000256" key="1">
    <source>
        <dbReference type="SAM" id="MobiDB-lite"/>
    </source>
</evidence>
<dbReference type="InParanoid" id="A0A090D546"/>
<evidence type="ECO:0000256" key="2">
    <source>
        <dbReference type="SAM" id="SignalP"/>
    </source>
</evidence>
<keyword evidence="4" id="KW-1185">Reference proteome</keyword>
<evidence type="ECO:0008006" key="5">
    <source>
        <dbReference type="Google" id="ProtNLM"/>
    </source>
</evidence>